<dbReference type="Gene3D" id="3.40.50.2300">
    <property type="match status" value="1"/>
</dbReference>
<comment type="caution">
    <text evidence="4">The sequence shown here is derived from an EMBL/GenBank/DDBJ whole genome shotgun (WGS) entry which is preliminary data.</text>
</comment>
<dbReference type="GO" id="GO:0000160">
    <property type="term" value="P:phosphorelay signal transduction system"/>
    <property type="evidence" value="ECO:0007669"/>
    <property type="project" value="InterPro"/>
</dbReference>
<dbReference type="Proteomes" id="UP000708298">
    <property type="component" value="Unassembled WGS sequence"/>
</dbReference>
<organism evidence="4 5">
    <name type="scientific">Acidisoma silvae</name>
    <dbReference type="NCBI Taxonomy" id="2802396"/>
    <lineage>
        <taxon>Bacteria</taxon>
        <taxon>Pseudomonadati</taxon>
        <taxon>Pseudomonadota</taxon>
        <taxon>Alphaproteobacteria</taxon>
        <taxon>Acetobacterales</taxon>
        <taxon>Acidocellaceae</taxon>
        <taxon>Acidisoma</taxon>
    </lineage>
</organism>
<dbReference type="RefSeq" id="WP_227323671.1">
    <property type="nucleotide sequence ID" value="NZ_JAESVB010000022.1"/>
</dbReference>
<dbReference type="PANTHER" id="PTHR44591:SF3">
    <property type="entry name" value="RESPONSE REGULATORY DOMAIN-CONTAINING PROTEIN"/>
    <property type="match status" value="1"/>
</dbReference>
<dbReference type="CDD" id="cd00156">
    <property type="entry name" value="REC"/>
    <property type="match status" value="1"/>
</dbReference>
<name>A0A964E0Y7_9PROT</name>
<evidence type="ECO:0000313" key="4">
    <source>
        <dbReference type="EMBL" id="MCB8878025.1"/>
    </source>
</evidence>
<evidence type="ECO:0000259" key="3">
    <source>
        <dbReference type="PROSITE" id="PS50110"/>
    </source>
</evidence>
<protein>
    <submittedName>
        <fullName evidence="4">Response regulator</fullName>
    </submittedName>
</protein>
<dbReference type="AlphaFoldDB" id="A0A964E0Y7"/>
<comment type="caution">
    <text evidence="2">Lacks conserved residue(s) required for the propagation of feature annotation.</text>
</comment>
<dbReference type="InterPro" id="IPR050595">
    <property type="entry name" value="Bact_response_regulator"/>
</dbReference>
<feature type="domain" description="Response regulatory" evidence="3">
    <location>
        <begin position="3"/>
        <end position="119"/>
    </location>
</feature>
<dbReference type="PROSITE" id="PS50110">
    <property type="entry name" value="RESPONSE_REGULATORY"/>
    <property type="match status" value="1"/>
</dbReference>
<evidence type="ECO:0000256" key="2">
    <source>
        <dbReference type="PROSITE-ProRule" id="PRU00169"/>
    </source>
</evidence>
<evidence type="ECO:0000313" key="5">
    <source>
        <dbReference type="Proteomes" id="UP000708298"/>
    </source>
</evidence>
<proteinExistence type="predicted"/>
<keyword evidence="1" id="KW-0597">Phosphoprotein</keyword>
<reference evidence="4" key="2">
    <citation type="submission" date="2021-01" db="EMBL/GenBank/DDBJ databases">
        <authorList>
            <person name="Mieszkin S."/>
            <person name="Pouder E."/>
            <person name="Alain K."/>
        </authorList>
    </citation>
    <scope>NUCLEOTIDE SEQUENCE</scope>
    <source>
        <strain evidence="4">HW T2.11</strain>
    </source>
</reference>
<dbReference type="InterPro" id="IPR001789">
    <property type="entry name" value="Sig_transdc_resp-reg_receiver"/>
</dbReference>
<reference evidence="4" key="1">
    <citation type="journal article" date="2021" name="Microorganisms">
        <title>Acidisoma silvae sp. nov. and Acidisomacellulosilytica sp. nov., Two Acidophilic Bacteria Isolated from Decaying Wood, Hydrolyzing Cellulose and Producing Poly-3-hydroxybutyrate.</title>
        <authorList>
            <person name="Mieszkin S."/>
            <person name="Pouder E."/>
            <person name="Uroz S."/>
            <person name="Simon-Colin C."/>
            <person name="Alain K."/>
        </authorList>
    </citation>
    <scope>NUCLEOTIDE SEQUENCE</scope>
    <source>
        <strain evidence="4">HW T2.11</strain>
    </source>
</reference>
<dbReference type="PANTHER" id="PTHR44591">
    <property type="entry name" value="STRESS RESPONSE REGULATOR PROTEIN 1"/>
    <property type="match status" value="1"/>
</dbReference>
<dbReference type="InterPro" id="IPR011006">
    <property type="entry name" value="CheY-like_superfamily"/>
</dbReference>
<keyword evidence="5" id="KW-1185">Reference proteome</keyword>
<dbReference type="Pfam" id="PF00072">
    <property type="entry name" value="Response_reg"/>
    <property type="match status" value="1"/>
</dbReference>
<gene>
    <name evidence="4" type="ORF">ASILVAE211_22740</name>
</gene>
<evidence type="ECO:0000256" key="1">
    <source>
        <dbReference type="ARBA" id="ARBA00022553"/>
    </source>
</evidence>
<dbReference type="SUPFAM" id="SSF52172">
    <property type="entry name" value="CheY-like"/>
    <property type="match status" value="1"/>
</dbReference>
<sequence>MPAILCIDGDETVRDWLDAVLSEAGYEVELAEMASDVVKPLRDKYTPNLLITAFEMSEESISGLALAKLARDVHPALPIVFLSDTPVLEKKADEISAPMLILEKPVGREALVAAIQGFLGTEI</sequence>
<dbReference type="SMART" id="SM00448">
    <property type="entry name" value="REC"/>
    <property type="match status" value="1"/>
</dbReference>
<dbReference type="EMBL" id="JAESVB010000022">
    <property type="protein sequence ID" value="MCB8878025.1"/>
    <property type="molecule type" value="Genomic_DNA"/>
</dbReference>
<accession>A0A964E0Y7</accession>